<dbReference type="SMART" id="SM01193">
    <property type="entry name" value="Enolase_N"/>
    <property type="match status" value="1"/>
</dbReference>
<feature type="binding site" evidence="12">
    <location>
        <position position="165"/>
    </location>
    <ligand>
        <name>substrate</name>
    </ligand>
</feature>
<dbReference type="InterPro" id="IPR036849">
    <property type="entry name" value="Enolase-like_C_sf"/>
</dbReference>
<evidence type="ECO:0000256" key="2">
    <source>
        <dbReference type="ARBA" id="ARBA00009604"/>
    </source>
</evidence>
<evidence type="ECO:0000256" key="8">
    <source>
        <dbReference type="ARBA" id="ARBA00023239"/>
    </source>
</evidence>
<evidence type="ECO:0000256" key="10">
    <source>
        <dbReference type="HAMAP-Rule" id="MF_00318"/>
    </source>
</evidence>
<feature type="active site" description="Proton donor" evidence="10 11">
    <location>
        <position position="206"/>
    </location>
</feature>
<evidence type="ECO:0000256" key="3">
    <source>
        <dbReference type="ARBA" id="ARBA00012058"/>
    </source>
</evidence>
<comment type="function">
    <text evidence="9 10">Catalyzes the reversible conversion of 2-phosphoglycerate (2-PG) into phosphoenolpyruvate (PEP). It is essential for the degradation of carbohydrates via glycolysis.</text>
</comment>
<dbReference type="Proteomes" id="UP000509722">
    <property type="component" value="Chromosome"/>
</dbReference>
<evidence type="ECO:0000256" key="11">
    <source>
        <dbReference type="PIRSR" id="PIRSR001400-1"/>
    </source>
</evidence>
<feature type="binding site" evidence="10 13">
    <location>
        <position position="284"/>
    </location>
    <ligand>
        <name>Mg(2+)</name>
        <dbReference type="ChEBI" id="CHEBI:18420"/>
    </ligand>
</feature>
<feature type="binding site" evidence="10">
    <location>
        <position position="366"/>
    </location>
    <ligand>
        <name>(2R)-2-phosphoglycerate</name>
        <dbReference type="ChEBI" id="CHEBI:58289"/>
    </ligand>
</feature>
<dbReference type="SUPFAM" id="SSF51604">
    <property type="entry name" value="Enolase C-terminal domain-like"/>
    <property type="match status" value="1"/>
</dbReference>
<protein>
    <recommendedName>
        <fullName evidence="4 10">Enolase</fullName>
        <ecNumber evidence="3 10">4.2.1.11</ecNumber>
    </recommendedName>
    <alternativeName>
        <fullName evidence="10">2-phospho-D-glycerate hydro-lyase</fullName>
    </alternativeName>
    <alternativeName>
        <fullName evidence="10">2-phosphoglycerate dehydratase</fullName>
    </alternativeName>
</protein>
<dbReference type="PRINTS" id="PR00148">
    <property type="entry name" value="ENOLASE"/>
</dbReference>
<comment type="pathway">
    <text evidence="1 10">Carbohydrate degradation; glycolysis; pyruvate from D-glyceraldehyde 3-phosphate: step 4/5.</text>
</comment>
<evidence type="ECO:0000259" key="14">
    <source>
        <dbReference type="SMART" id="SM01192"/>
    </source>
</evidence>
<feature type="binding site" evidence="12">
    <location>
        <position position="284"/>
    </location>
    <ligand>
        <name>substrate</name>
    </ligand>
</feature>
<dbReference type="HAMAP" id="MF_00318">
    <property type="entry name" value="Enolase"/>
    <property type="match status" value="1"/>
</dbReference>
<evidence type="ECO:0000313" key="16">
    <source>
        <dbReference type="EMBL" id="QKF83715.1"/>
    </source>
</evidence>
<evidence type="ECO:0000256" key="12">
    <source>
        <dbReference type="PIRSR" id="PIRSR001400-2"/>
    </source>
</evidence>
<dbReference type="InterPro" id="IPR020811">
    <property type="entry name" value="Enolase_N"/>
</dbReference>
<dbReference type="InterPro" id="IPR000941">
    <property type="entry name" value="Enolase"/>
</dbReference>
<reference evidence="16 17" key="1">
    <citation type="submission" date="2020-05" db="EMBL/GenBank/DDBJ databases">
        <title>Complete genome sequencing of Campylobacter and Arcobacter type strains.</title>
        <authorList>
            <person name="Miller W.G."/>
            <person name="Yee E."/>
        </authorList>
    </citation>
    <scope>NUCLEOTIDE SEQUENCE [LARGE SCALE GENOMIC DNA]</scope>
    <source>
        <strain evidence="16 17">LMG 6451</strain>
    </source>
</reference>
<keyword evidence="6 10" id="KW-0460">Magnesium</keyword>
<evidence type="ECO:0000256" key="6">
    <source>
        <dbReference type="ARBA" id="ARBA00022842"/>
    </source>
</evidence>
<feature type="binding site" evidence="10">
    <location>
        <position position="387"/>
    </location>
    <ligand>
        <name>(2R)-2-phosphoglycerate</name>
        <dbReference type="ChEBI" id="CHEBI:58289"/>
    </ligand>
</feature>
<dbReference type="PIRSF" id="PIRSF001400">
    <property type="entry name" value="Enolase"/>
    <property type="match status" value="1"/>
</dbReference>
<dbReference type="PROSITE" id="PS00164">
    <property type="entry name" value="ENOLASE"/>
    <property type="match status" value="1"/>
</dbReference>
<dbReference type="EC" id="4.2.1.11" evidence="3 10"/>
<evidence type="ECO:0000259" key="15">
    <source>
        <dbReference type="SMART" id="SM01193"/>
    </source>
</evidence>
<evidence type="ECO:0000256" key="4">
    <source>
        <dbReference type="ARBA" id="ARBA00017068"/>
    </source>
</evidence>
<dbReference type="GO" id="GO:0006096">
    <property type="term" value="P:glycolytic process"/>
    <property type="evidence" value="ECO:0007669"/>
    <property type="project" value="UniProtKB-UniRule"/>
</dbReference>
<comment type="catalytic activity">
    <reaction evidence="10">
        <text>(2R)-2-phosphoglycerate = phosphoenolpyruvate + H2O</text>
        <dbReference type="Rhea" id="RHEA:10164"/>
        <dbReference type="ChEBI" id="CHEBI:15377"/>
        <dbReference type="ChEBI" id="CHEBI:58289"/>
        <dbReference type="ChEBI" id="CHEBI:58702"/>
        <dbReference type="EC" id="4.2.1.11"/>
    </reaction>
</comment>
<evidence type="ECO:0000256" key="5">
    <source>
        <dbReference type="ARBA" id="ARBA00022525"/>
    </source>
</evidence>
<feature type="binding site" evidence="10">
    <location>
        <position position="365"/>
    </location>
    <ligand>
        <name>(2R)-2-phosphoglycerate</name>
        <dbReference type="ChEBI" id="CHEBI:58289"/>
    </ligand>
</feature>
<feature type="binding site" evidence="12">
    <location>
        <position position="311"/>
    </location>
    <ligand>
        <name>substrate</name>
    </ligand>
</feature>
<dbReference type="GO" id="GO:0000287">
    <property type="term" value="F:magnesium ion binding"/>
    <property type="evidence" value="ECO:0007669"/>
    <property type="project" value="UniProtKB-UniRule"/>
</dbReference>
<accession>A0AAE7E8S7</accession>
<dbReference type="SFLD" id="SFLDS00001">
    <property type="entry name" value="Enolase"/>
    <property type="match status" value="1"/>
</dbReference>
<comment type="similarity">
    <text evidence="2 10">Belongs to the enolase family.</text>
</comment>
<name>A0AAE7E8S7_9BACT</name>
<feature type="binding site" evidence="12">
    <location>
        <begin position="363"/>
        <end position="366"/>
    </location>
    <ligand>
        <name>substrate</name>
    </ligand>
</feature>
<dbReference type="Pfam" id="PF00113">
    <property type="entry name" value="Enolase_C"/>
    <property type="match status" value="1"/>
</dbReference>
<feature type="binding site" evidence="12">
    <location>
        <position position="156"/>
    </location>
    <ligand>
        <name>substrate</name>
    </ligand>
</feature>
<dbReference type="NCBIfam" id="TIGR01060">
    <property type="entry name" value="eno"/>
    <property type="match status" value="1"/>
</dbReference>
<feature type="binding site" evidence="10">
    <location>
        <position position="164"/>
    </location>
    <ligand>
        <name>(2R)-2-phosphoglycerate</name>
        <dbReference type="ChEBI" id="CHEBI:58289"/>
    </ligand>
</feature>
<dbReference type="Pfam" id="PF03952">
    <property type="entry name" value="Enolase_N"/>
    <property type="match status" value="1"/>
</dbReference>
<feature type="active site" description="Proton acceptor" evidence="10 11">
    <location>
        <position position="336"/>
    </location>
</feature>
<dbReference type="EMBL" id="CP053832">
    <property type="protein sequence ID" value="QKF83715.1"/>
    <property type="molecule type" value="Genomic_DNA"/>
</dbReference>
<comment type="subcellular location">
    <subcellularLocation>
        <location evidence="10">Cytoplasm</location>
    </subcellularLocation>
    <subcellularLocation>
        <location evidence="10">Secreted</location>
    </subcellularLocation>
    <subcellularLocation>
        <location evidence="10">Cell surface</location>
    </subcellularLocation>
    <text evidence="10">Fractions of enolase are present in both the cytoplasm and on the cell surface.</text>
</comment>
<proteinExistence type="inferred from homology"/>
<dbReference type="FunFam" id="3.30.390.10:FF:000001">
    <property type="entry name" value="Enolase"/>
    <property type="match status" value="1"/>
</dbReference>
<organism evidence="16 17">
    <name type="scientific">Campylobacter ureolyticus</name>
    <dbReference type="NCBI Taxonomy" id="827"/>
    <lineage>
        <taxon>Bacteria</taxon>
        <taxon>Pseudomonadati</taxon>
        <taxon>Campylobacterota</taxon>
        <taxon>Epsilonproteobacteria</taxon>
        <taxon>Campylobacterales</taxon>
        <taxon>Campylobacteraceae</taxon>
        <taxon>Campylobacter</taxon>
    </lineage>
</organism>
<dbReference type="SUPFAM" id="SSF54826">
    <property type="entry name" value="Enolase N-terminal domain-like"/>
    <property type="match status" value="1"/>
</dbReference>
<comment type="cofactor">
    <cofactor evidence="10">
        <name>Mg(2+)</name>
        <dbReference type="ChEBI" id="CHEBI:18420"/>
    </cofactor>
    <text evidence="10">Binds a second Mg(2+) ion via substrate during catalysis.</text>
</comment>
<dbReference type="Gene3D" id="3.30.390.10">
    <property type="entry name" value="Enolase-like, N-terminal domain"/>
    <property type="match status" value="1"/>
</dbReference>
<evidence type="ECO:0000313" key="17">
    <source>
        <dbReference type="Proteomes" id="UP000509722"/>
    </source>
</evidence>
<dbReference type="SFLD" id="SFLDF00002">
    <property type="entry name" value="enolase"/>
    <property type="match status" value="1"/>
</dbReference>
<dbReference type="PANTHER" id="PTHR11902">
    <property type="entry name" value="ENOLASE"/>
    <property type="match status" value="1"/>
</dbReference>
<dbReference type="Gene3D" id="3.20.20.120">
    <property type="entry name" value="Enolase-like C-terminal domain"/>
    <property type="match status" value="1"/>
</dbReference>
<dbReference type="InterPro" id="IPR020810">
    <property type="entry name" value="Enolase_C"/>
</dbReference>
<dbReference type="PANTHER" id="PTHR11902:SF1">
    <property type="entry name" value="ENOLASE"/>
    <property type="match status" value="1"/>
</dbReference>
<keyword evidence="10 13" id="KW-0479">Metal-binding</keyword>
<dbReference type="GO" id="GO:0009986">
    <property type="term" value="C:cell surface"/>
    <property type="evidence" value="ECO:0007669"/>
    <property type="project" value="UniProtKB-SubCell"/>
</dbReference>
<evidence type="ECO:0000256" key="13">
    <source>
        <dbReference type="PIRSR" id="PIRSR001400-3"/>
    </source>
</evidence>
<evidence type="ECO:0000256" key="1">
    <source>
        <dbReference type="ARBA" id="ARBA00005031"/>
    </source>
</evidence>
<feature type="domain" description="Enolase C-terminal TIM barrel" evidence="14">
    <location>
        <begin position="140"/>
        <end position="418"/>
    </location>
</feature>
<dbReference type="InterPro" id="IPR020809">
    <property type="entry name" value="Enolase_CS"/>
</dbReference>
<keyword evidence="7 10" id="KW-0324">Glycolysis</keyword>
<feature type="binding site" evidence="10 13">
    <location>
        <position position="311"/>
    </location>
    <ligand>
        <name>Mg(2+)</name>
        <dbReference type="ChEBI" id="CHEBI:18420"/>
    </ligand>
</feature>
<dbReference type="SFLD" id="SFLDG00178">
    <property type="entry name" value="enolase"/>
    <property type="match status" value="1"/>
</dbReference>
<keyword evidence="8 10" id="KW-0456">Lyase</keyword>
<dbReference type="GO" id="GO:0004634">
    <property type="term" value="F:phosphopyruvate hydratase activity"/>
    <property type="evidence" value="ECO:0007669"/>
    <property type="project" value="UniProtKB-UniRule"/>
</dbReference>
<gene>
    <name evidence="10 16" type="primary">eno</name>
    <name evidence="16" type="ORF">CURT_0186</name>
</gene>
<dbReference type="CDD" id="cd03313">
    <property type="entry name" value="enolase"/>
    <property type="match status" value="1"/>
</dbReference>
<evidence type="ECO:0000256" key="7">
    <source>
        <dbReference type="ARBA" id="ARBA00023152"/>
    </source>
</evidence>
<dbReference type="InterPro" id="IPR029017">
    <property type="entry name" value="Enolase-like_N"/>
</dbReference>
<keyword evidence="5 10" id="KW-0964">Secreted</keyword>
<evidence type="ECO:0000256" key="9">
    <source>
        <dbReference type="ARBA" id="ARBA00045763"/>
    </source>
</evidence>
<feature type="domain" description="Enolase N-terminal" evidence="15">
    <location>
        <begin position="5"/>
        <end position="135"/>
    </location>
</feature>
<dbReference type="GO" id="GO:0005576">
    <property type="term" value="C:extracellular region"/>
    <property type="evidence" value="ECO:0007669"/>
    <property type="project" value="UniProtKB-SubCell"/>
</dbReference>
<sequence>MMISISDVYANEVLDSRGNPTVKVSIYLSDGTKADAIVPSGASTGKKEALELRDGDKKRFGGKGVLKACENVKTTIADGIIGLDPFDQEFLDSVLLELDATKNYSKLGANATLGVSMAVAKAAAKSLDLPLYRYLGGVNASILPTPMFNIINGGAHANNSVDFQEFMIMPFGFKTFNDALRAAAEIYQNLKKLLNDLGHSTAVGDEGGFAPNLKDNEEPIKLILEAIKKSGYEPGKEIKIALDVASSELFKDGFYHLENKKFTSDELISRYEDLCEKYPIYSIEDALDEDDWEGWKKLTKKLGDKVQLVGDDLFVTNEEILRKGIEDGVANAILIKPNQIGTLTQTLKAIRLAHRNGYKTIISHRSGESEDSFIADLAVAVNAGQIKTGATARSERNAKYNRLLDIEEITDEYLGDKI</sequence>
<feature type="binding site" evidence="12">
    <location>
        <position position="387"/>
    </location>
    <ligand>
        <name>substrate</name>
    </ligand>
</feature>
<comment type="cofactor">
    <cofactor evidence="13">
        <name>Mg(2+)</name>
        <dbReference type="ChEBI" id="CHEBI:18420"/>
    </cofactor>
    <text evidence="13">Mg(2+) is required for catalysis and for stabilizing the dimer.</text>
</comment>
<feature type="binding site" evidence="10">
    <location>
        <position position="336"/>
    </location>
    <ligand>
        <name>(2R)-2-phosphoglycerate</name>
        <dbReference type="ChEBI" id="CHEBI:58289"/>
    </ligand>
</feature>
<dbReference type="SMART" id="SM01192">
    <property type="entry name" value="Enolase_C"/>
    <property type="match status" value="1"/>
</dbReference>
<dbReference type="AlphaFoldDB" id="A0AAE7E8S7"/>
<feature type="binding site" evidence="10 13">
    <location>
        <position position="243"/>
    </location>
    <ligand>
        <name>Mg(2+)</name>
        <dbReference type="ChEBI" id="CHEBI:18420"/>
    </ligand>
</feature>
<dbReference type="GO" id="GO:0000015">
    <property type="term" value="C:phosphopyruvate hydratase complex"/>
    <property type="evidence" value="ECO:0007669"/>
    <property type="project" value="InterPro"/>
</dbReference>
<keyword evidence="10" id="KW-0963">Cytoplasm</keyword>